<dbReference type="PRINTS" id="PR00987">
    <property type="entry name" value="TRNASYNTHGLU"/>
</dbReference>
<reference evidence="10 11" key="1">
    <citation type="submission" date="2017-06" db="EMBL/GenBank/DDBJ databases">
        <authorList>
            <person name="Kim H.J."/>
            <person name="Triplett B.A."/>
        </authorList>
    </citation>
    <scope>NUCLEOTIDE SEQUENCE [LARGE SCALE GENOMIC DNA]</scope>
    <source>
        <strain evidence="10 11">MWH-VicM1</strain>
    </source>
</reference>
<dbReference type="PANTHER" id="PTHR43311">
    <property type="entry name" value="GLUTAMATE--TRNA LIGASE"/>
    <property type="match status" value="1"/>
</dbReference>
<organism evidence="10 11">
    <name type="scientific">Polynucleobacter victoriensis</name>
    <dbReference type="NCBI Taxonomy" id="2049319"/>
    <lineage>
        <taxon>Bacteria</taxon>
        <taxon>Pseudomonadati</taxon>
        <taxon>Pseudomonadota</taxon>
        <taxon>Betaproteobacteria</taxon>
        <taxon>Burkholderiales</taxon>
        <taxon>Burkholderiaceae</taxon>
        <taxon>Polynucleobacter</taxon>
    </lineage>
</organism>
<keyword evidence="8" id="KW-0648">Protein biosynthesis</keyword>
<keyword evidence="3 7" id="KW-0547">Nucleotide-binding</keyword>
<comment type="similarity">
    <text evidence="7">Belongs to the class-I aminoacyl-tRNA synthetase family. GluQ subfamily.</text>
</comment>
<gene>
    <name evidence="7" type="primary">gluQ</name>
    <name evidence="10" type="ORF">SAMN06295916_0523</name>
</gene>
<evidence type="ECO:0000313" key="11">
    <source>
        <dbReference type="Proteomes" id="UP000197215"/>
    </source>
</evidence>
<feature type="binding site" evidence="7">
    <location>
        <position position="127"/>
    </location>
    <ligand>
        <name>Zn(2+)</name>
        <dbReference type="ChEBI" id="CHEBI:29105"/>
    </ligand>
</feature>
<evidence type="ECO:0000313" key="10">
    <source>
        <dbReference type="EMBL" id="SNC61677.1"/>
    </source>
</evidence>
<evidence type="ECO:0000259" key="9">
    <source>
        <dbReference type="Pfam" id="PF00749"/>
    </source>
</evidence>
<dbReference type="InterPro" id="IPR049940">
    <property type="entry name" value="GluQ/Sye"/>
</dbReference>
<comment type="cofactor">
    <cofactor evidence="7">
        <name>Zn(2+)</name>
        <dbReference type="ChEBI" id="CHEBI:29105"/>
    </cofactor>
    <text evidence="7">Binds 1 zinc ion per subunit.</text>
</comment>
<dbReference type="GO" id="GO:0008270">
    <property type="term" value="F:zinc ion binding"/>
    <property type="evidence" value="ECO:0007669"/>
    <property type="project" value="UniProtKB-UniRule"/>
</dbReference>
<comment type="function">
    <text evidence="7">Catalyzes the tRNA-independent activation of glutamate in presence of ATP and the subsequent transfer of glutamate onto a tRNA(Asp). Glutamate is transferred on the 2-amino-5-(4,5-dihydroxy-2-cyclopenten-1-yl) moiety of the queuosine in the wobble position of the QUC anticodon.</text>
</comment>
<dbReference type="GO" id="GO:0004818">
    <property type="term" value="F:glutamate-tRNA ligase activity"/>
    <property type="evidence" value="ECO:0007669"/>
    <property type="project" value="TreeGrafter"/>
</dbReference>
<dbReference type="GO" id="GO:0006424">
    <property type="term" value="P:glutamyl-tRNA aminoacylation"/>
    <property type="evidence" value="ECO:0007669"/>
    <property type="project" value="InterPro"/>
</dbReference>
<feature type="domain" description="Glutamyl/glutaminyl-tRNA synthetase class Ib catalytic" evidence="9">
    <location>
        <begin position="7"/>
        <end position="241"/>
    </location>
</feature>
<dbReference type="InterPro" id="IPR020058">
    <property type="entry name" value="Glu/Gln-tRNA-synth_Ib_cat-dom"/>
</dbReference>
<protein>
    <recommendedName>
        <fullName evidence="7">Glutamyl-Q tRNA(Asp) synthetase</fullName>
        <shortName evidence="7">Glu-Q-RSs</shortName>
        <ecNumber evidence="7">6.1.1.-</ecNumber>
    </recommendedName>
</protein>
<evidence type="ECO:0000256" key="1">
    <source>
        <dbReference type="ARBA" id="ARBA00022598"/>
    </source>
</evidence>
<evidence type="ECO:0000256" key="5">
    <source>
        <dbReference type="ARBA" id="ARBA00022840"/>
    </source>
</evidence>
<dbReference type="NCBIfam" id="TIGR03838">
    <property type="entry name" value="queuosine_YadB"/>
    <property type="match status" value="1"/>
</dbReference>
<feature type="binding site" evidence="7">
    <location>
        <position position="103"/>
    </location>
    <ligand>
        <name>Zn(2+)</name>
        <dbReference type="ChEBI" id="CHEBI:29105"/>
    </ligand>
</feature>
<evidence type="ECO:0000256" key="7">
    <source>
        <dbReference type="HAMAP-Rule" id="MF_01428"/>
    </source>
</evidence>
<dbReference type="GO" id="GO:0006400">
    <property type="term" value="P:tRNA modification"/>
    <property type="evidence" value="ECO:0007669"/>
    <property type="project" value="InterPro"/>
</dbReference>
<feature type="binding site" evidence="7">
    <location>
        <position position="131"/>
    </location>
    <ligand>
        <name>Zn(2+)</name>
        <dbReference type="ChEBI" id="CHEBI:29105"/>
    </ligand>
</feature>
<dbReference type="SUPFAM" id="SSF52374">
    <property type="entry name" value="Nucleotidylyl transferase"/>
    <property type="match status" value="1"/>
</dbReference>
<dbReference type="InterPro" id="IPR000924">
    <property type="entry name" value="Glu/Gln-tRNA-synth"/>
</dbReference>
<keyword evidence="2 7" id="KW-0479">Metal-binding</keyword>
<dbReference type="InterPro" id="IPR014729">
    <property type="entry name" value="Rossmann-like_a/b/a_fold"/>
</dbReference>
<keyword evidence="6 7" id="KW-0030">Aminoacyl-tRNA synthetase</keyword>
<dbReference type="InterPro" id="IPR022380">
    <property type="entry name" value="Glu-Q_tRNA(Asp)_Synthase"/>
</dbReference>
<feature type="short sequence motif" description="'HIGH' region" evidence="7">
    <location>
        <begin position="12"/>
        <end position="22"/>
    </location>
</feature>
<dbReference type="GO" id="GO:0005829">
    <property type="term" value="C:cytosol"/>
    <property type="evidence" value="ECO:0007669"/>
    <property type="project" value="TreeGrafter"/>
</dbReference>
<proteinExistence type="inferred from homology"/>
<feature type="binding site" evidence="7">
    <location>
        <position position="45"/>
    </location>
    <ligand>
        <name>L-glutamate</name>
        <dbReference type="ChEBI" id="CHEBI:29985"/>
    </ligand>
</feature>
<feature type="binding site" evidence="7">
    <location>
        <position position="229"/>
    </location>
    <ligand>
        <name>ATP</name>
        <dbReference type="ChEBI" id="CHEBI:30616"/>
    </ligand>
</feature>
<keyword evidence="4 7" id="KW-0862">Zinc</keyword>
<keyword evidence="11" id="KW-1185">Reference proteome</keyword>
<sequence length="297" mass="33232">MFKTQYRGRFAPSPTGALHAGSLATALGSWLHAKAHDGKWLLRIEDLDLPRCVPGADQTIIQQLSACGLSWDEEIEYQFKRTHCYSDALTKLIDSNKAYGCRCTRKQIEDAQLASGRKKDRHGELIYPGTCRKRTDIIEPCAWRLYVHDAEIESTVGDFVLRRADRIFTYQLAVVVDDHLQGITHIVRGADLIDNTPRQIYLQQELGYQTPSYVHLPLVLDNNQEKLSKQTKATAIDVSSSKNVLNALSAAALHIGLTDHRLLAKSSAEIDLSVSEWLTVALSNYQTLLSQGLIKFA</sequence>
<dbReference type="GO" id="GO:0005524">
    <property type="term" value="F:ATP binding"/>
    <property type="evidence" value="ECO:0007669"/>
    <property type="project" value="UniProtKB-KW"/>
</dbReference>
<feature type="binding site" evidence="7">
    <location>
        <position position="101"/>
    </location>
    <ligand>
        <name>Zn(2+)</name>
        <dbReference type="ChEBI" id="CHEBI:29105"/>
    </ligand>
</feature>
<dbReference type="NCBIfam" id="NF004314">
    <property type="entry name" value="PRK05710.1-3"/>
    <property type="match status" value="1"/>
</dbReference>
<dbReference type="EMBL" id="FYEX01000001">
    <property type="protein sequence ID" value="SNC61677.1"/>
    <property type="molecule type" value="Genomic_DNA"/>
</dbReference>
<feature type="binding site" evidence="7">
    <location>
        <position position="188"/>
    </location>
    <ligand>
        <name>L-glutamate</name>
        <dbReference type="ChEBI" id="CHEBI:29985"/>
    </ligand>
</feature>
<dbReference type="AlphaFoldDB" id="A0A212T6J5"/>
<feature type="short sequence motif" description="'KMSKS' region" evidence="7">
    <location>
        <begin position="226"/>
        <end position="230"/>
    </location>
</feature>
<keyword evidence="1 7" id="KW-0436">Ligase</keyword>
<feature type="binding site" evidence="7">
    <location>
        <begin position="9"/>
        <end position="13"/>
    </location>
    <ligand>
        <name>L-glutamate</name>
        <dbReference type="ChEBI" id="CHEBI:29985"/>
    </ligand>
</feature>
<name>A0A212T6J5_9BURK</name>
<evidence type="ECO:0000256" key="8">
    <source>
        <dbReference type="RuleBase" id="RU363037"/>
    </source>
</evidence>
<dbReference type="Gene3D" id="3.40.50.620">
    <property type="entry name" value="HUPs"/>
    <property type="match status" value="1"/>
</dbReference>
<accession>A0A212T6J5</accession>
<evidence type="ECO:0000256" key="2">
    <source>
        <dbReference type="ARBA" id="ARBA00022723"/>
    </source>
</evidence>
<evidence type="ECO:0000256" key="4">
    <source>
        <dbReference type="ARBA" id="ARBA00022833"/>
    </source>
</evidence>
<evidence type="ECO:0000256" key="6">
    <source>
        <dbReference type="ARBA" id="ARBA00023146"/>
    </source>
</evidence>
<dbReference type="HAMAP" id="MF_01428">
    <property type="entry name" value="Glu_Q_tRNA_synth"/>
    <property type="match status" value="1"/>
</dbReference>
<dbReference type="Pfam" id="PF00749">
    <property type="entry name" value="tRNA-synt_1c"/>
    <property type="match status" value="1"/>
</dbReference>
<dbReference type="Proteomes" id="UP000197215">
    <property type="component" value="Unassembled WGS sequence"/>
</dbReference>
<dbReference type="PANTHER" id="PTHR43311:SF1">
    <property type="entry name" value="GLUTAMYL-Q TRNA(ASP) SYNTHETASE"/>
    <property type="match status" value="1"/>
</dbReference>
<keyword evidence="5 7" id="KW-0067">ATP-binding</keyword>
<evidence type="ECO:0000256" key="3">
    <source>
        <dbReference type="ARBA" id="ARBA00022741"/>
    </source>
</evidence>
<feature type="binding site" evidence="7">
    <location>
        <position position="170"/>
    </location>
    <ligand>
        <name>L-glutamate</name>
        <dbReference type="ChEBI" id="CHEBI:29985"/>
    </ligand>
</feature>
<dbReference type="EC" id="6.1.1.-" evidence="7"/>